<dbReference type="AlphaFoldDB" id="A0A3N4HRN1"/>
<accession>A0A3N4HRN1</accession>
<feature type="region of interest" description="Disordered" evidence="1">
    <location>
        <begin position="1"/>
        <end position="61"/>
    </location>
</feature>
<sequence length="268" mass="28844">MNPTDCPETPSAGFPKPSGLAAPPAFLEACRSPIPPSPIPEESASAPHPNPVSASPVASGHPLEHASAVPYEELGKEEACFEFPSLNSLLEALPNAPDPSTFPSLSDLVDSLPAIAETYDPTSDIALLHHLFRNPPTCPYQRATHQLAFVTQLSTSGIQCILDWASDFEGMVQGMFPSGPSEVQVEEVQVKVGGVECRDCGIGWVEALFSPRDVVVGGGRLVGRGWRWYRCIGCKEGWRCEGCGPIPGCCEGERIELDWRVTKYIDVD</sequence>
<keyword evidence="3" id="KW-1185">Reference proteome</keyword>
<reference evidence="2 3" key="1">
    <citation type="journal article" date="2018" name="Nat. Ecol. Evol.">
        <title>Pezizomycetes genomes reveal the molecular basis of ectomycorrhizal truffle lifestyle.</title>
        <authorList>
            <person name="Murat C."/>
            <person name="Payen T."/>
            <person name="Noel B."/>
            <person name="Kuo A."/>
            <person name="Morin E."/>
            <person name="Chen J."/>
            <person name="Kohler A."/>
            <person name="Krizsan K."/>
            <person name="Balestrini R."/>
            <person name="Da Silva C."/>
            <person name="Montanini B."/>
            <person name="Hainaut M."/>
            <person name="Levati E."/>
            <person name="Barry K.W."/>
            <person name="Belfiori B."/>
            <person name="Cichocki N."/>
            <person name="Clum A."/>
            <person name="Dockter R.B."/>
            <person name="Fauchery L."/>
            <person name="Guy J."/>
            <person name="Iotti M."/>
            <person name="Le Tacon F."/>
            <person name="Lindquist E.A."/>
            <person name="Lipzen A."/>
            <person name="Malagnac F."/>
            <person name="Mello A."/>
            <person name="Molinier V."/>
            <person name="Miyauchi S."/>
            <person name="Poulain J."/>
            <person name="Riccioni C."/>
            <person name="Rubini A."/>
            <person name="Sitrit Y."/>
            <person name="Splivallo R."/>
            <person name="Traeger S."/>
            <person name="Wang M."/>
            <person name="Zifcakova L."/>
            <person name="Wipf D."/>
            <person name="Zambonelli A."/>
            <person name="Paolocci F."/>
            <person name="Nowrousian M."/>
            <person name="Ottonello S."/>
            <person name="Baldrian P."/>
            <person name="Spatafora J.W."/>
            <person name="Henrissat B."/>
            <person name="Nagy L.G."/>
            <person name="Aury J.M."/>
            <person name="Wincker P."/>
            <person name="Grigoriev I.V."/>
            <person name="Bonfante P."/>
            <person name="Martin F.M."/>
        </authorList>
    </citation>
    <scope>NUCLEOTIDE SEQUENCE [LARGE SCALE GENOMIC DNA]</scope>
    <source>
        <strain evidence="2 3">RN42</strain>
    </source>
</reference>
<dbReference type="EMBL" id="ML119790">
    <property type="protein sequence ID" value="RPA74440.1"/>
    <property type="molecule type" value="Genomic_DNA"/>
</dbReference>
<organism evidence="2 3">
    <name type="scientific">Ascobolus immersus RN42</name>
    <dbReference type="NCBI Taxonomy" id="1160509"/>
    <lineage>
        <taxon>Eukaryota</taxon>
        <taxon>Fungi</taxon>
        <taxon>Dikarya</taxon>
        <taxon>Ascomycota</taxon>
        <taxon>Pezizomycotina</taxon>
        <taxon>Pezizomycetes</taxon>
        <taxon>Pezizales</taxon>
        <taxon>Ascobolaceae</taxon>
        <taxon>Ascobolus</taxon>
    </lineage>
</organism>
<name>A0A3N4HRN1_ASCIM</name>
<protein>
    <submittedName>
        <fullName evidence="2">Uncharacterized protein</fullName>
    </submittedName>
</protein>
<gene>
    <name evidence="2" type="ORF">BJ508DRAFT_35205</name>
</gene>
<proteinExistence type="predicted"/>
<evidence type="ECO:0000256" key="1">
    <source>
        <dbReference type="SAM" id="MobiDB-lite"/>
    </source>
</evidence>
<dbReference type="Proteomes" id="UP000275078">
    <property type="component" value="Unassembled WGS sequence"/>
</dbReference>
<evidence type="ECO:0000313" key="3">
    <source>
        <dbReference type="Proteomes" id="UP000275078"/>
    </source>
</evidence>
<evidence type="ECO:0000313" key="2">
    <source>
        <dbReference type="EMBL" id="RPA74440.1"/>
    </source>
</evidence>